<dbReference type="STRING" id="649638.Trad_1757"/>
<organism evidence="5 6">
    <name type="scientific">Truepera radiovictrix (strain DSM 17093 / CIP 108686 / LMG 22925 / RQ-24)</name>
    <dbReference type="NCBI Taxonomy" id="649638"/>
    <lineage>
        <taxon>Bacteria</taxon>
        <taxon>Thermotogati</taxon>
        <taxon>Deinococcota</taxon>
        <taxon>Deinococci</taxon>
        <taxon>Trueperales</taxon>
        <taxon>Trueperaceae</taxon>
        <taxon>Truepera</taxon>
    </lineage>
</organism>
<evidence type="ECO:0000256" key="1">
    <source>
        <dbReference type="ARBA" id="ARBA00022679"/>
    </source>
</evidence>
<proteinExistence type="predicted"/>
<dbReference type="InterPro" id="IPR016181">
    <property type="entry name" value="Acyl_CoA_acyltransferase"/>
</dbReference>
<accession>D7CQ91</accession>
<protein>
    <submittedName>
        <fullName evidence="5">GCN5-related N-acetyltransferase</fullName>
    </submittedName>
</protein>
<dbReference type="PROSITE" id="PS51186">
    <property type="entry name" value="GNAT"/>
    <property type="match status" value="1"/>
</dbReference>
<dbReference type="Pfam" id="PF00583">
    <property type="entry name" value="Acetyltransf_1"/>
    <property type="match status" value="1"/>
</dbReference>
<keyword evidence="6" id="KW-1185">Reference proteome</keyword>
<dbReference type="RefSeq" id="WP_013178242.1">
    <property type="nucleotide sequence ID" value="NC_014221.1"/>
</dbReference>
<dbReference type="HOGENOM" id="CLU_119519_0_0_0"/>
<reference evidence="5 6" key="2">
    <citation type="journal article" date="2011" name="Stand. Genomic Sci.">
        <title>Complete genome sequence of Truepera radiovictrix type strain (RQ-24).</title>
        <authorList>
            <person name="Ivanova N."/>
            <person name="Rohde C."/>
            <person name="Munk C."/>
            <person name="Nolan M."/>
            <person name="Lucas S."/>
            <person name="Del Rio T.G."/>
            <person name="Tice H."/>
            <person name="Deshpande S."/>
            <person name="Cheng J.F."/>
            <person name="Tapia R."/>
            <person name="Han C."/>
            <person name="Goodwin L."/>
            <person name="Pitluck S."/>
            <person name="Liolios K."/>
            <person name="Mavromatis K."/>
            <person name="Mikhailova N."/>
            <person name="Pati A."/>
            <person name="Chen A."/>
            <person name="Palaniappan K."/>
            <person name="Land M."/>
            <person name="Hauser L."/>
            <person name="Chang Y.J."/>
            <person name="Jeffries C.D."/>
            <person name="Brambilla E."/>
            <person name="Rohde M."/>
            <person name="Goker M."/>
            <person name="Tindall B.J."/>
            <person name="Woyke T."/>
            <person name="Bristow J."/>
            <person name="Eisen J.A."/>
            <person name="Markowitz V."/>
            <person name="Hugenholtz P."/>
            <person name="Kyrpides N.C."/>
            <person name="Klenk H.P."/>
            <person name="Lapidus A."/>
        </authorList>
    </citation>
    <scope>NUCLEOTIDE SEQUENCE [LARGE SCALE GENOMIC DNA]</scope>
    <source>
        <strain evidence="6">DSM 17093 / CIP 108686 / LMG 22925 / RQ-24</strain>
    </source>
</reference>
<sequence>MTAVAAQPPAPAALTVRPARAEDVTAIFETIGYWAAQGKMLVRPMQNIFENLRDFFVAEVGGEFAGCGALHILWGDIAEVRGLAVRPEVQAKGVGRALVAACEAEARRLGIPVLFAWTYSVGFFERCGFHLIDKSKELHPRVWSECLRCPFFVGCNENGMLKHLEGVPMPRNLPEPPPTQVPPGIR</sequence>
<dbReference type="AlphaFoldDB" id="D7CQ91"/>
<dbReference type="PANTHER" id="PTHR43877">
    <property type="entry name" value="AMINOALKYLPHOSPHONATE N-ACETYLTRANSFERASE-RELATED-RELATED"/>
    <property type="match status" value="1"/>
</dbReference>
<dbReference type="InterPro" id="IPR050832">
    <property type="entry name" value="Bact_Acetyltransf"/>
</dbReference>
<dbReference type="InterPro" id="IPR000182">
    <property type="entry name" value="GNAT_dom"/>
</dbReference>
<evidence type="ECO:0000313" key="6">
    <source>
        <dbReference type="Proteomes" id="UP000000379"/>
    </source>
</evidence>
<feature type="domain" description="N-acetyltransferase" evidence="4">
    <location>
        <begin position="14"/>
        <end position="150"/>
    </location>
</feature>
<dbReference type="eggNOG" id="COG1246">
    <property type="taxonomic scope" value="Bacteria"/>
</dbReference>
<reference evidence="6" key="1">
    <citation type="submission" date="2010-05" db="EMBL/GenBank/DDBJ databases">
        <title>The complete genome of Truepera radiovictris DSM 17093.</title>
        <authorList>
            <consortium name="US DOE Joint Genome Institute (JGI-PGF)"/>
            <person name="Lucas S."/>
            <person name="Copeland A."/>
            <person name="Lapidus A."/>
            <person name="Glavina del Rio T."/>
            <person name="Dalin E."/>
            <person name="Tice H."/>
            <person name="Bruce D."/>
            <person name="Goodwin L."/>
            <person name="Pitluck S."/>
            <person name="Kyrpides N."/>
            <person name="Mavromatis K."/>
            <person name="Ovchinnikova G."/>
            <person name="Munk A.C."/>
            <person name="Detter J.C."/>
            <person name="Han C."/>
            <person name="Tapia R."/>
            <person name="Land M."/>
            <person name="Hauser L."/>
            <person name="Markowitz V."/>
            <person name="Cheng J.-F."/>
            <person name="Hugenholtz P."/>
            <person name="Woyke T."/>
            <person name="Wu D."/>
            <person name="Tindall B."/>
            <person name="Pomrenke H.G."/>
            <person name="Brambilla E."/>
            <person name="Klenk H.-P."/>
            <person name="Eisen J.A."/>
        </authorList>
    </citation>
    <scope>NUCLEOTIDE SEQUENCE [LARGE SCALE GENOMIC DNA]</scope>
    <source>
        <strain evidence="6">DSM 17093 / CIP 108686 / LMG 22925 / RQ-24</strain>
    </source>
</reference>
<dbReference type="EMBL" id="CP002049">
    <property type="protein sequence ID" value="ADI14875.1"/>
    <property type="molecule type" value="Genomic_DNA"/>
</dbReference>
<feature type="compositionally biased region" description="Pro residues" evidence="3">
    <location>
        <begin position="171"/>
        <end position="186"/>
    </location>
</feature>
<keyword evidence="2" id="KW-0012">Acyltransferase</keyword>
<keyword evidence="1" id="KW-0808">Transferase</keyword>
<evidence type="ECO:0000256" key="3">
    <source>
        <dbReference type="SAM" id="MobiDB-lite"/>
    </source>
</evidence>
<evidence type="ECO:0000259" key="4">
    <source>
        <dbReference type="PROSITE" id="PS51186"/>
    </source>
</evidence>
<name>D7CQ91_TRURR</name>
<dbReference type="OrthoDB" id="9793138at2"/>
<dbReference type="CDD" id="cd04301">
    <property type="entry name" value="NAT_SF"/>
    <property type="match status" value="1"/>
</dbReference>
<gene>
    <name evidence="5" type="ordered locus">Trad_1757</name>
</gene>
<dbReference type="NCBIfam" id="NF005840">
    <property type="entry name" value="PRK07757.1"/>
    <property type="match status" value="1"/>
</dbReference>
<dbReference type="GO" id="GO:0016747">
    <property type="term" value="F:acyltransferase activity, transferring groups other than amino-acyl groups"/>
    <property type="evidence" value="ECO:0007669"/>
    <property type="project" value="InterPro"/>
</dbReference>
<dbReference type="Proteomes" id="UP000000379">
    <property type="component" value="Chromosome"/>
</dbReference>
<dbReference type="KEGG" id="tra:Trad_1757"/>
<evidence type="ECO:0000313" key="5">
    <source>
        <dbReference type="EMBL" id="ADI14875.1"/>
    </source>
</evidence>
<dbReference type="SUPFAM" id="SSF55729">
    <property type="entry name" value="Acyl-CoA N-acyltransferases (Nat)"/>
    <property type="match status" value="1"/>
</dbReference>
<evidence type="ECO:0000256" key="2">
    <source>
        <dbReference type="ARBA" id="ARBA00023315"/>
    </source>
</evidence>
<feature type="region of interest" description="Disordered" evidence="3">
    <location>
        <begin position="167"/>
        <end position="186"/>
    </location>
</feature>
<dbReference type="Gene3D" id="3.40.630.30">
    <property type="match status" value="1"/>
</dbReference>